<protein>
    <submittedName>
        <fullName evidence="1">Uncharacterized protein</fullName>
    </submittedName>
</protein>
<evidence type="ECO:0000313" key="1">
    <source>
        <dbReference type="EMBL" id="BBE29900.1"/>
    </source>
</evidence>
<sequence>MKKSIIIFLVLLSISMFSNTVSFFKEYFLNYFQSNDKFSTTFAKKKTKNYENLNFSTYFDYPYDGTYSINLNSGIKINLFDYQQYLKKEIFNYEKNISLANIEARKMNYIFNYFLDYLEYLKTKNINEELKRVLNFINKNNLLNKNKIFYVRLKNEILENEYYCKKIKREKYNNIKNLFGYHILKDSFIKNSSNLNYIKKNIINNPDYSYNKNNEEIIKLKNNKEDFSVYFDLNYNYNNSWDSENTFNKNFSCSLNFEKSFEIFGISLKNHISIYPNKISANIFFIDYANKFLLNSNKLNNVLNEKIKDYYSYFQRLNILLTKLKNYNEVINIQELNTIKNFSEYIKLINEYYSTYSEIYRIYLGILMLGNSDFILDNLK</sequence>
<organism evidence="1 3">
    <name type="scientific">Tepiditoga spiralis</name>
    <dbReference type="NCBI Taxonomy" id="2108365"/>
    <lineage>
        <taxon>Bacteria</taxon>
        <taxon>Thermotogati</taxon>
        <taxon>Thermotogota</taxon>
        <taxon>Thermotogae</taxon>
        <taxon>Petrotogales</taxon>
        <taxon>Petrotogaceae</taxon>
        <taxon>Tepiditoga</taxon>
    </lineage>
</organism>
<evidence type="ECO:0000313" key="2">
    <source>
        <dbReference type="EMBL" id="BBE30972.1"/>
    </source>
</evidence>
<dbReference type="Proteomes" id="UP000516361">
    <property type="component" value="Chromosome"/>
</dbReference>
<dbReference type="AlphaFoldDB" id="A0A7G1G191"/>
<dbReference type="InParanoid" id="A0A7G1G191"/>
<gene>
    <name evidence="1" type="ORF">OSSY52_00410</name>
    <name evidence="2" type="ORF">OSSY52_11130</name>
</gene>
<dbReference type="KEGG" id="ocy:OSSY52_11130"/>
<dbReference type="RefSeq" id="WP_190615044.1">
    <property type="nucleotide sequence ID" value="NZ_AP018712.1"/>
</dbReference>
<dbReference type="EMBL" id="AP018712">
    <property type="protein sequence ID" value="BBE30972.1"/>
    <property type="molecule type" value="Genomic_DNA"/>
</dbReference>
<name>A0A7G1G191_9BACT</name>
<reference evidence="1 3" key="1">
    <citation type="submission" date="2018-06" db="EMBL/GenBank/DDBJ databases">
        <title>Genome sequencing of Oceanotoga sp. sy52.</title>
        <authorList>
            <person name="Mori K."/>
        </authorList>
    </citation>
    <scope>NUCLEOTIDE SEQUENCE [LARGE SCALE GENOMIC DNA]</scope>
    <source>
        <strain evidence="1">Sy52</strain>
        <strain evidence="3">sy52</strain>
    </source>
</reference>
<dbReference type="EMBL" id="AP018712">
    <property type="protein sequence ID" value="BBE29900.1"/>
    <property type="molecule type" value="Genomic_DNA"/>
</dbReference>
<keyword evidence="3" id="KW-1185">Reference proteome</keyword>
<accession>A0A7G1G191</accession>
<proteinExistence type="predicted"/>
<evidence type="ECO:0000313" key="3">
    <source>
        <dbReference type="Proteomes" id="UP000516361"/>
    </source>
</evidence>
<dbReference type="KEGG" id="ocy:OSSY52_00410"/>